<dbReference type="WBParaSite" id="Csp11.Scaffold630.g19017.t1">
    <property type="protein sequence ID" value="Csp11.Scaffold630.g19017.t1"/>
    <property type="gene ID" value="Csp11.Scaffold630.g19017"/>
</dbReference>
<dbReference type="PROSITE" id="PS50181">
    <property type="entry name" value="FBOX"/>
    <property type="match status" value="1"/>
</dbReference>
<evidence type="ECO:0000313" key="3">
    <source>
        <dbReference type="WBParaSite" id="Csp11.Scaffold630.g19017.t1"/>
    </source>
</evidence>
<dbReference type="InterPro" id="IPR001810">
    <property type="entry name" value="F-box_dom"/>
</dbReference>
<dbReference type="PANTHER" id="PTHR22899">
    <property type="entry name" value="CYCLIN-RELATED F-BOX FAMILY"/>
    <property type="match status" value="1"/>
</dbReference>
<protein>
    <submittedName>
        <fullName evidence="3">F-box domain-containing protein</fullName>
    </submittedName>
</protein>
<keyword evidence="2" id="KW-1185">Reference proteome</keyword>
<accession>A0A1I7USW8</accession>
<reference evidence="3" key="1">
    <citation type="submission" date="2016-11" db="UniProtKB">
        <authorList>
            <consortium name="WormBaseParasite"/>
        </authorList>
    </citation>
    <scope>IDENTIFICATION</scope>
</reference>
<dbReference type="InterPro" id="IPR053222">
    <property type="entry name" value="Zygotic_Embryogenesis-Asso"/>
</dbReference>
<proteinExistence type="predicted"/>
<sequence>MAFDLQNLPFRAFKEVLSTIDLREKFLIATLSKKSASLVKKSLSLKKYKLTLSHSKHWDLEEDRSDYSPQIKKGERHSSKEGGSLDLLKTLEFIIDVFNKPRTCLLTNDPLESYYSYFPFFERLELKVNTLHFQCQWHELQSLLEDCEKIPNIQVMIYSSVPSEIVDFNKQAKYHFEEAHFIYGDDKEWVSHNDLLISSLDCKRVQIGFPFFAGQLASQELQERSLLGLVELLKRWIAGSRMEFLNIWKIPMNFSKFKTVFKSLGQRVPVKQATYPKKGGGWKTINFHDNCYMIEQNKTGRKAHVFVIHDEKNYYTLLLRMAPETFVLA</sequence>
<name>A0A1I7USW8_9PELO</name>
<feature type="domain" description="F-box" evidence="1">
    <location>
        <begin position="2"/>
        <end position="48"/>
    </location>
</feature>
<dbReference type="PANTHER" id="PTHR22899:SF0">
    <property type="entry name" value="F-BOX ASSOCIATED DOMAIN-CONTAINING PROTEIN-RELATED"/>
    <property type="match status" value="1"/>
</dbReference>
<dbReference type="Proteomes" id="UP000095282">
    <property type="component" value="Unplaced"/>
</dbReference>
<dbReference type="AlphaFoldDB" id="A0A1I7USW8"/>
<evidence type="ECO:0000259" key="1">
    <source>
        <dbReference type="PROSITE" id="PS50181"/>
    </source>
</evidence>
<organism evidence="2 3">
    <name type="scientific">Caenorhabditis tropicalis</name>
    <dbReference type="NCBI Taxonomy" id="1561998"/>
    <lineage>
        <taxon>Eukaryota</taxon>
        <taxon>Metazoa</taxon>
        <taxon>Ecdysozoa</taxon>
        <taxon>Nematoda</taxon>
        <taxon>Chromadorea</taxon>
        <taxon>Rhabditida</taxon>
        <taxon>Rhabditina</taxon>
        <taxon>Rhabditomorpha</taxon>
        <taxon>Rhabditoidea</taxon>
        <taxon>Rhabditidae</taxon>
        <taxon>Peloderinae</taxon>
        <taxon>Caenorhabditis</taxon>
    </lineage>
</organism>
<evidence type="ECO:0000313" key="2">
    <source>
        <dbReference type="Proteomes" id="UP000095282"/>
    </source>
</evidence>